<comment type="caution">
    <text evidence="2">The sequence shown here is derived from an EMBL/GenBank/DDBJ whole genome shotgun (WGS) entry which is preliminary data.</text>
</comment>
<feature type="compositionally biased region" description="Low complexity" evidence="1">
    <location>
        <begin position="347"/>
        <end position="368"/>
    </location>
</feature>
<dbReference type="Proteomes" id="UP001642406">
    <property type="component" value="Unassembled WGS sequence"/>
</dbReference>
<reference evidence="2 3" key="1">
    <citation type="submission" date="2024-01" db="EMBL/GenBank/DDBJ databases">
        <authorList>
            <person name="Allen C."/>
            <person name="Tagirdzhanova G."/>
        </authorList>
    </citation>
    <scope>NUCLEOTIDE SEQUENCE [LARGE SCALE GENOMIC DNA]</scope>
</reference>
<feature type="compositionally biased region" description="Polar residues" evidence="1">
    <location>
        <begin position="32"/>
        <end position="46"/>
    </location>
</feature>
<feature type="region of interest" description="Disordered" evidence="1">
    <location>
        <begin position="308"/>
        <end position="371"/>
    </location>
</feature>
<proteinExistence type="predicted"/>
<feature type="compositionally biased region" description="Pro residues" evidence="1">
    <location>
        <begin position="1"/>
        <end position="14"/>
    </location>
</feature>
<protein>
    <submittedName>
        <fullName evidence="2">Uncharacterized protein</fullName>
    </submittedName>
</protein>
<feature type="compositionally biased region" description="Basic and acidic residues" evidence="1">
    <location>
        <begin position="107"/>
        <end position="119"/>
    </location>
</feature>
<feature type="region of interest" description="Disordered" evidence="1">
    <location>
        <begin position="107"/>
        <end position="142"/>
    </location>
</feature>
<feature type="compositionally biased region" description="Acidic residues" evidence="1">
    <location>
        <begin position="17"/>
        <end position="31"/>
    </location>
</feature>
<feature type="compositionally biased region" description="Basic and acidic residues" evidence="1">
    <location>
        <begin position="559"/>
        <end position="568"/>
    </location>
</feature>
<feature type="region of interest" description="Disordered" evidence="1">
    <location>
        <begin position="541"/>
        <end position="573"/>
    </location>
</feature>
<gene>
    <name evidence="2" type="ORF">SBRCBS47491_008635</name>
</gene>
<feature type="compositionally biased region" description="Low complexity" evidence="1">
    <location>
        <begin position="120"/>
        <end position="133"/>
    </location>
</feature>
<sequence length="649" mass="71073">MSVSPPSSPSPSSSPEPELEPEADNLPDETNETTSSTAPLTDTAAFSATTDELWELLLREQATNAVLQRQIDAERRLRLEAEDIIDQRQDEVYERDAELKRLREERRVDRKGDADKDASQETTAEPSSSTTTAEIKDNPPADDIPDISAGYAALIASVKTFVERQLGAVFALSAHELDAAVVAIADATASHTGYVMHRPRTLLKLMNPRARMFLRLRGADSVHFNAILLEFLRRHVFAEPYGGIFKVATGPVPVSPAMTVVPSPSSRVTETTTPRVMSRIEARLTEVDELAARMGTLLSALDGGLSATPSLIQKNRDPSSSSPSSANTRQPPRPPRHSHSMSDRTLPRPSSSSSPSSSSQNPQSPSSRGAVPIHREARLLRAQLLDRVLSSSARSSSSRNKPWSPVTIGLFSSSSSSSSSLSVTPAHLAPLHRHIDARVFELSAVLVQSLLPLSLALADASQQASPTKKDPSLASTERSKIFADLERAISHYLVRPAVQLAVQMQLSRHVYDVRWVAHAQDSPSLSVCEALGMDYKRIQFRRRTRSQSRDSGEGGGGDDNARHSGKDAPEDDNDERQYSFVFDVSPALFVTKIPLQDTPLTRPALLYAQGVLLQKGEVLTDKTFVHWLHETRSKAKPAALPERKKWAWQ</sequence>
<keyword evidence="3" id="KW-1185">Reference proteome</keyword>
<accession>A0ABP0CQY6</accession>
<evidence type="ECO:0000313" key="3">
    <source>
        <dbReference type="Proteomes" id="UP001642406"/>
    </source>
</evidence>
<organism evidence="2 3">
    <name type="scientific">Sporothrix bragantina</name>
    <dbReference type="NCBI Taxonomy" id="671064"/>
    <lineage>
        <taxon>Eukaryota</taxon>
        <taxon>Fungi</taxon>
        <taxon>Dikarya</taxon>
        <taxon>Ascomycota</taxon>
        <taxon>Pezizomycotina</taxon>
        <taxon>Sordariomycetes</taxon>
        <taxon>Sordariomycetidae</taxon>
        <taxon>Ophiostomatales</taxon>
        <taxon>Ophiostomataceae</taxon>
        <taxon>Sporothrix</taxon>
    </lineage>
</organism>
<evidence type="ECO:0000313" key="2">
    <source>
        <dbReference type="EMBL" id="CAK7233511.1"/>
    </source>
</evidence>
<name>A0ABP0CQY6_9PEZI</name>
<feature type="region of interest" description="Disordered" evidence="1">
    <location>
        <begin position="1"/>
        <end position="46"/>
    </location>
</feature>
<dbReference type="EMBL" id="CAWUHC010000116">
    <property type="protein sequence ID" value="CAK7233511.1"/>
    <property type="molecule type" value="Genomic_DNA"/>
</dbReference>
<evidence type="ECO:0000256" key="1">
    <source>
        <dbReference type="SAM" id="MobiDB-lite"/>
    </source>
</evidence>